<dbReference type="RefSeq" id="WP_009115380.1">
    <property type="nucleotide sequence ID" value="NZ_JH165159.1"/>
</dbReference>
<dbReference type="AlphaFoldDB" id="G4CMC4"/>
<evidence type="ECO:0000313" key="2">
    <source>
        <dbReference type="Proteomes" id="UP000005336"/>
    </source>
</evidence>
<dbReference type="EMBL" id="AGAZ01000008">
    <property type="protein sequence ID" value="EGZ51204.1"/>
    <property type="molecule type" value="Genomic_DNA"/>
</dbReference>
<dbReference type="HOGENOM" id="CLU_2602399_0_0_4"/>
<dbReference type="OrthoDB" id="9997534at2"/>
<dbReference type="STRING" id="1030841.HMPREF9370_0233"/>
<dbReference type="Proteomes" id="UP000005336">
    <property type="component" value="Unassembled WGS sequence"/>
</dbReference>
<evidence type="ECO:0008006" key="3">
    <source>
        <dbReference type="Google" id="ProtNLM"/>
    </source>
</evidence>
<keyword evidence="2" id="KW-1185">Reference proteome</keyword>
<reference evidence="1 2" key="1">
    <citation type="submission" date="2011-06" db="EMBL/GenBank/DDBJ databases">
        <authorList>
            <person name="Muzny D."/>
            <person name="Qin X."/>
            <person name="Deng J."/>
            <person name="Jiang H."/>
            <person name="Liu Y."/>
            <person name="Qu J."/>
            <person name="Song X.-Z."/>
            <person name="Zhang L."/>
            <person name="Thornton R."/>
            <person name="Coyle M."/>
            <person name="Francisco L."/>
            <person name="Jackson L."/>
            <person name="Javaid M."/>
            <person name="Korchina V."/>
            <person name="Kovar C."/>
            <person name="Mata R."/>
            <person name="Mathew T."/>
            <person name="Ngo R."/>
            <person name="Nguyen L."/>
            <person name="Nguyen N."/>
            <person name="Okwuonu G."/>
            <person name="Ongeri F."/>
            <person name="Pham C."/>
            <person name="Simmons D."/>
            <person name="Wilczek-Boney K."/>
            <person name="Hale W."/>
            <person name="Jakkamsetti A."/>
            <person name="Pham P."/>
            <person name="Ruth R."/>
            <person name="San Lucas F."/>
            <person name="Warren J."/>
            <person name="Zhang J."/>
            <person name="Zhao Z."/>
            <person name="Zhou C."/>
            <person name="Zhu D."/>
            <person name="Lee S."/>
            <person name="Bess C."/>
            <person name="Blankenburg K."/>
            <person name="Forbes L."/>
            <person name="Fu Q."/>
            <person name="Gubbala S."/>
            <person name="Hirani K."/>
            <person name="Jayaseelan J.C."/>
            <person name="Lara F."/>
            <person name="Munidasa M."/>
            <person name="Palculict T."/>
            <person name="Patil S."/>
            <person name="Pu L.-L."/>
            <person name="Saada N."/>
            <person name="Tang L."/>
            <person name="Weissenberger G."/>
            <person name="Zhu Y."/>
            <person name="Hemphill L."/>
            <person name="Shang Y."/>
            <person name="Youmans B."/>
            <person name="Ayvaz T."/>
            <person name="Ross M."/>
            <person name="Santibanez J."/>
            <person name="Aqrawi P."/>
            <person name="Gross S."/>
            <person name="Joshi V."/>
            <person name="Fowler G."/>
            <person name="Nazareth L."/>
            <person name="Reid J."/>
            <person name="Worley K."/>
            <person name="Petrosino J."/>
            <person name="Highlander S."/>
            <person name="Gibbs R."/>
        </authorList>
    </citation>
    <scope>NUCLEOTIDE SEQUENCE [LARGE SCALE GENOMIC DNA]</scope>
    <source>
        <strain evidence="1 2">9715</strain>
    </source>
</reference>
<organism evidence="1 2">
    <name type="scientific">Neisseria wadsworthii 9715</name>
    <dbReference type="NCBI Taxonomy" id="1030841"/>
    <lineage>
        <taxon>Bacteria</taxon>
        <taxon>Pseudomonadati</taxon>
        <taxon>Pseudomonadota</taxon>
        <taxon>Betaproteobacteria</taxon>
        <taxon>Neisseriales</taxon>
        <taxon>Neisseriaceae</taxon>
        <taxon>Neisseria</taxon>
    </lineage>
</organism>
<name>G4CMC4_9NEIS</name>
<sequence>MKTLTVKEMQSVTGAGFFDSSPGWGAAIGGILGGRFGTSGALAGTAIGHAVEHADYRGWGERYKNSVMDDINRGNIPAD</sequence>
<comment type="caution">
    <text evidence="1">The sequence shown here is derived from an EMBL/GenBank/DDBJ whole genome shotgun (WGS) entry which is preliminary data.</text>
</comment>
<evidence type="ECO:0000313" key="1">
    <source>
        <dbReference type="EMBL" id="EGZ51204.1"/>
    </source>
</evidence>
<gene>
    <name evidence="1" type="ORF">HMPREF9370_0233</name>
</gene>
<proteinExistence type="predicted"/>
<accession>G4CMC4</accession>
<protein>
    <recommendedName>
        <fullName evidence="3">Bacteriocin</fullName>
    </recommendedName>
</protein>